<evidence type="ECO:0000256" key="5">
    <source>
        <dbReference type="ARBA" id="ARBA00022927"/>
    </source>
</evidence>
<gene>
    <name evidence="9" type="primary">secD</name>
    <name evidence="13" type="ORF">JGI25_00733</name>
</gene>
<evidence type="ECO:0000259" key="10">
    <source>
        <dbReference type="Pfam" id="PF02355"/>
    </source>
</evidence>
<dbReference type="PANTHER" id="PTHR30081">
    <property type="entry name" value="PROTEIN-EXPORT MEMBRANE PROTEIN SEC"/>
    <property type="match status" value="1"/>
</dbReference>
<feature type="transmembrane region" description="Helical" evidence="9">
    <location>
        <begin position="560"/>
        <end position="582"/>
    </location>
</feature>
<dbReference type="AlphaFoldDB" id="A0A916LJ84"/>
<name>A0A916LJ84_KRYT1</name>
<evidence type="ECO:0000256" key="9">
    <source>
        <dbReference type="HAMAP-Rule" id="MF_01463"/>
    </source>
</evidence>
<dbReference type="Pfam" id="PF21760">
    <property type="entry name" value="SecD_1st"/>
    <property type="match status" value="1"/>
</dbReference>
<dbReference type="Proteomes" id="UP000243105">
    <property type="component" value="Unassembled WGS sequence"/>
</dbReference>
<feature type="transmembrane region" description="Helical" evidence="9">
    <location>
        <begin position="7"/>
        <end position="23"/>
    </location>
</feature>
<proteinExistence type="inferred from homology"/>
<feature type="domain" description="Protein export membrane protein SecD/SecF C-terminal" evidence="10">
    <location>
        <begin position="445"/>
        <end position="612"/>
    </location>
</feature>
<comment type="function">
    <text evidence="9">Part of the Sec protein translocase complex. Interacts with the SecYEG preprotein conducting channel. SecDF uses the proton motive force (PMF) to complete protein translocation after the ATP-dependent function of SecA.</text>
</comment>
<feature type="domain" description="SecDF P1 head subdomain" evidence="12">
    <location>
        <begin position="341"/>
        <end position="443"/>
    </location>
</feature>
<organism evidence="13 14">
    <name type="scientific">Kryptobacter tengchongensis</name>
    <dbReference type="NCBI Taxonomy" id="1643429"/>
    <lineage>
        <taxon>Bacteria</taxon>
        <taxon>Pseudomonadati</taxon>
        <taxon>Candidatus Kryptoniota</taxon>
        <taxon>Candidatus Kryptobacter</taxon>
    </lineage>
</organism>
<keyword evidence="6 9" id="KW-1133">Transmembrane helix</keyword>
<dbReference type="Pfam" id="PF22599">
    <property type="entry name" value="SecDF_P1_head"/>
    <property type="match status" value="1"/>
</dbReference>
<keyword evidence="2 9" id="KW-0813">Transport</keyword>
<evidence type="ECO:0000313" key="13">
    <source>
        <dbReference type="EMBL" id="CUT00425.1"/>
    </source>
</evidence>
<dbReference type="InterPro" id="IPR005791">
    <property type="entry name" value="SecD"/>
</dbReference>
<comment type="similarity">
    <text evidence="9">Belongs to the SecD/SecF family. SecD subfamily.</text>
</comment>
<evidence type="ECO:0000259" key="11">
    <source>
        <dbReference type="Pfam" id="PF21760"/>
    </source>
</evidence>
<keyword evidence="5 9" id="KW-0653">Protein transport</keyword>
<feature type="domain" description="Protein translocase subunit SecDF P1" evidence="11">
    <location>
        <begin position="154"/>
        <end position="211"/>
    </location>
</feature>
<feature type="transmembrane region" description="Helical" evidence="9">
    <location>
        <begin position="469"/>
        <end position="486"/>
    </location>
</feature>
<dbReference type="FunFam" id="1.20.1640.10:FF:000004">
    <property type="entry name" value="Protein translocase subunit SecD"/>
    <property type="match status" value="1"/>
</dbReference>
<evidence type="ECO:0000256" key="8">
    <source>
        <dbReference type="ARBA" id="ARBA00023136"/>
    </source>
</evidence>
<evidence type="ECO:0000313" key="14">
    <source>
        <dbReference type="Proteomes" id="UP000243105"/>
    </source>
</evidence>
<feature type="transmembrane region" description="Helical" evidence="9">
    <location>
        <begin position="588"/>
        <end position="612"/>
    </location>
</feature>
<comment type="subcellular location">
    <subcellularLocation>
        <location evidence="1 9">Cell membrane</location>
        <topology evidence="1 9">Multi-pass membrane protein</topology>
    </subcellularLocation>
</comment>
<protein>
    <recommendedName>
        <fullName evidence="9">Protein translocase subunit SecD</fullName>
    </recommendedName>
</protein>
<dbReference type="InterPro" id="IPR048634">
    <property type="entry name" value="SecD_SecF_C"/>
</dbReference>
<keyword evidence="7 9" id="KW-0811">Translocation</keyword>
<dbReference type="NCBIfam" id="TIGR01129">
    <property type="entry name" value="secD"/>
    <property type="match status" value="1"/>
</dbReference>
<dbReference type="InterPro" id="IPR055344">
    <property type="entry name" value="SecD_SecF_C_bact"/>
</dbReference>
<evidence type="ECO:0000256" key="3">
    <source>
        <dbReference type="ARBA" id="ARBA00022475"/>
    </source>
</evidence>
<accession>A0A916LJ84</accession>
<evidence type="ECO:0000256" key="4">
    <source>
        <dbReference type="ARBA" id="ARBA00022692"/>
    </source>
</evidence>
<dbReference type="GO" id="GO:0006605">
    <property type="term" value="P:protein targeting"/>
    <property type="evidence" value="ECO:0007669"/>
    <property type="project" value="UniProtKB-UniRule"/>
</dbReference>
<comment type="caution">
    <text evidence="13">The sequence shown here is derived from an EMBL/GenBank/DDBJ whole genome shotgun (WGS) entry which is preliminary data.</text>
</comment>
<keyword evidence="4 9" id="KW-0812">Transmembrane</keyword>
<dbReference type="HAMAP" id="MF_01463_B">
    <property type="entry name" value="SecD_B"/>
    <property type="match status" value="1"/>
</dbReference>
<dbReference type="GO" id="GO:0005886">
    <property type="term" value="C:plasma membrane"/>
    <property type="evidence" value="ECO:0007669"/>
    <property type="project" value="UniProtKB-SubCell"/>
</dbReference>
<dbReference type="InterPro" id="IPR054384">
    <property type="entry name" value="SecDF_P1_head"/>
</dbReference>
<keyword evidence="3 9" id="KW-1003">Cell membrane</keyword>
<evidence type="ECO:0000256" key="7">
    <source>
        <dbReference type="ARBA" id="ARBA00023010"/>
    </source>
</evidence>
<dbReference type="PANTHER" id="PTHR30081:SF1">
    <property type="entry name" value="PROTEIN TRANSLOCASE SUBUNIT SECD"/>
    <property type="match status" value="1"/>
</dbReference>
<dbReference type="GO" id="GO:0065002">
    <property type="term" value="P:intracellular protein transmembrane transport"/>
    <property type="evidence" value="ECO:0007669"/>
    <property type="project" value="UniProtKB-UniRule"/>
</dbReference>
<evidence type="ECO:0000256" key="6">
    <source>
        <dbReference type="ARBA" id="ARBA00022989"/>
    </source>
</evidence>
<dbReference type="SUPFAM" id="SSF82866">
    <property type="entry name" value="Multidrug efflux transporter AcrB transmembrane domain"/>
    <property type="match status" value="1"/>
</dbReference>
<dbReference type="InterPro" id="IPR022813">
    <property type="entry name" value="SecD/SecF_arch_bac"/>
</dbReference>
<dbReference type="InterPro" id="IPR048631">
    <property type="entry name" value="SecD_1st"/>
</dbReference>
<reference evidence="13 14" key="1">
    <citation type="submission" date="2015-11" db="EMBL/GenBank/DDBJ databases">
        <authorList>
            <person name="Varghese N."/>
        </authorList>
    </citation>
    <scope>NUCLEOTIDE SEQUENCE [LARGE SCALE GENOMIC DNA]</scope>
    <source>
        <strain evidence="13 14">JGI-25</strain>
    </source>
</reference>
<feature type="transmembrane region" description="Helical" evidence="9">
    <location>
        <begin position="493"/>
        <end position="511"/>
    </location>
</feature>
<feature type="transmembrane region" description="Helical" evidence="9">
    <location>
        <begin position="517"/>
        <end position="539"/>
    </location>
</feature>
<dbReference type="GO" id="GO:0015450">
    <property type="term" value="F:protein-transporting ATPase activity"/>
    <property type="evidence" value="ECO:0007669"/>
    <property type="project" value="InterPro"/>
</dbReference>
<evidence type="ECO:0000256" key="1">
    <source>
        <dbReference type="ARBA" id="ARBA00004651"/>
    </source>
</evidence>
<dbReference type="Gene3D" id="3.30.1360.200">
    <property type="match status" value="1"/>
</dbReference>
<sequence>MKKNRWKIILIIISIAGAFWYLYPTYKDMNYQKKLSELRGEDSLRFIQQHIDDIQKVKQKRIKLGLDLQGGMYVALEVDVIKMLDNLAKNKDETFRQILAEVKKEAVVSEEPVTSILLRKFQERGIRLSRYYGDIRQSDSEIISELEKQARDAVDRALEVIRNRVDKYGVAEPSIQKQGANRIVVELPGVKNREEVRQLLQSTAVLEFKLLKPADIAIKVMQSIDNYLAGKSIADTTDTSRVIVKSDTLKKDTLKTIASELGVDTTAGLSEFEKFKKEHPFFAYVRVDEQTGIGFVMARDKRMVEYILSRPDVRNLIPSDFEFVWSAKPFTARDGNQYYNLIAVKKDPEITGKVITEARATVDPNNNMPIVIMRMNSEGAREWARITGANINKHIAIILDGTAYSWPVVRTKIIGGSSQIEGLDSPEEAKLLEVVLKAGALPAPLEIIEERTVGPSLGEDSIQKGLKSALFSFIVITLFMIVYYSTGGLVADLALVLNIAFILAVLAGFNATLTLPGIAGIILTIGVAVDANVLIYERIREELAIGRTLRSAIDEGYSKAFSAIFDSNITTFLTGLILYNFGSGPIQGFALTLMIGIIANLFSAVFITKVLYDIVAEKYPAVVKFG</sequence>
<keyword evidence="8 9" id="KW-0472">Membrane</keyword>
<dbReference type="Pfam" id="PF02355">
    <property type="entry name" value="SecD_SecF_C"/>
    <property type="match status" value="1"/>
</dbReference>
<evidence type="ECO:0000256" key="2">
    <source>
        <dbReference type="ARBA" id="ARBA00022448"/>
    </source>
</evidence>
<dbReference type="GO" id="GO:0043952">
    <property type="term" value="P:protein transport by the Sec complex"/>
    <property type="evidence" value="ECO:0007669"/>
    <property type="project" value="UniProtKB-UniRule"/>
</dbReference>
<dbReference type="RefSeq" id="WP_072211303.1">
    <property type="nucleotide sequence ID" value="NZ_CZVV01000038.1"/>
</dbReference>
<comment type="subunit">
    <text evidence="9">Forms a complex with SecF. Part of the essential Sec protein translocation apparatus which comprises SecA, SecYEG and auxiliary proteins SecDF. Other proteins may also be involved.</text>
</comment>
<dbReference type="Gene3D" id="1.20.1640.10">
    <property type="entry name" value="Multidrug efflux transporter AcrB transmembrane domain"/>
    <property type="match status" value="1"/>
</dbReference>
<dbReference type="EMBL" id="CZVV01000038">
    <property type="protein sequence ID" value="CUT00425.1"/>
    <property type="molecule type" value="Genomic_DNA"/>
</dbReference>
<dbReference type="NCBIfam" id="TIGR00916">
    <property type="entry name" value="2A0604s01"/>
    <property type="match status" value="1"/>
</dbReference>
<dbReference type="Gene3D" id="3.30.70.3220">
    <property type="match status" value="1"/>
</dbReference>
<evidence type="ECO:0000259" key="12">
    <source>
        <dbReference type="Pfam" id="PF22599"/>
    </source>
</evidence>